<dbReference type="PANTHER" id="PTHR42711">
    <property type="entry name" value="ABC TRANSPORTER ATP-BINDING PROTEIN"/>
    <property type="match status" value="1"/>
</dbReference>
<dbReference type="CDD" id="cd03230">
    <property type="entry name" value="ABC_DR_subfamily_A"/>
    <property type="match status" value="1"/>
</dbReference>
<dbReference type="SUPFAM" id="SSF52540">
    <property type="entry name" value="P-loop containing nucleoside triphosphate hydrolases"/>
    <property type="match status" value="1"/>
</dbReference>
<comment type="similarity">
    <text evidence="2">Belongs to the ABC transporter superfamily.</text>
</comment>
<protein>
    <submittedName>
        <fullName evidence="8">ABC transporter ATP-binding protein</fullName>
    </submittedName>
</protein>
<evidence type="ECO:0000256" key="2">
    <source>
        <dbReference type="ARBA" id="ARBA00005417"/>
    </source>
</evidence>
<dbReference type="Gene3D" id="3.40.50.300">
    <property type="entry name" value="P-loop containing nucleotide triphosphate hydrolases"/>
    <property type="match status" value="1"/>
</dbReference>
<evidence type="ECO:0000313" key="9">
    <source>
        <dbReference type="Proteomes" id="UP000502677"/>
    </source>
</evidence>
<dbReference type="InterPro" id="IPR050763">
    <property type="entry name" value="ABC_transporter_ATP-binding"/>
</dbReference>
<dbReference type="PROSITE" id="PS00211">
    <property type="entry name" value="ABC_TRANSPORTER_1"/>
    <property type="match status" value="1"/>
</dbReference>
<keyword evidence="6" id="KW-0046">Antibiotic resistance</keyword>
<feature type="domain" description="ABC transporter" evidence="7">
    <location>
        <begin position="5"/>
        <end position="230"/>
    </location>
</feature>
<keyword evidence="4" id="KW-0547">Nucleotide-binding</keyword>
<evidence type="ECO:0000256" key="1">
    <source>
        <dbReference type="ARBA" id="ARBA00004202"/>
    </source>
</evidence>
<gene>
    <name evidence="8" type="ORF">G7068_02930</name>
</gene>
<organism evidence="8 9">
    <name type="scientific">Leucobacter viscericola</name>
    <dbReference type="NCBI Taxonomy" id="2714935"/>
    <lineage>
        <taxon>Bacteria</taxon>
        <taxon>Bacillati</taxon>
        <taxon>Actinomycetota</taxon>
        <taxon>Actinomycetes</taxon>
        <taxon>Micrococcales</taxon>
        <taxon>Microbacteriaceae</taxon>
        <taxon>Leucobacter</taxon>
    </lineage>
</organism>
<keyword evidence="9" id="KW-1185">Reference proteome</keyword>
<evidence type="ECO:0000256" key="3">
    <source>
        <dbReference type="ARBA" id="ARBA00022448"/>
    </source>
</evidence>
<dbReference type="GO" id="GO:0005886">
    <property type="term" value="C:plasma membrane"/>
    <property type="evidence" value="ECO:0007669"/>
    <property type="project" value="UniProtKB-SubCell"/>
</dbReference>
<accession>A0A6G7XCP1</accession>
<evidence type="ECO:0000256" key="5">
    <source>
        <dbReference type="ARBA" id="ARBA00022840"/>
    </source>
</evidence>
<dbReference type="InterPro" id="IPR003593">
    <property type="entry name" value="AAA+_ATPase"/>
</dbReference>
<dbReference type="GO" id="GO:0005524">
    <property type="term" value="F:ATP binding"/>
    <property type="evidence" value="ECO:0007669"/>
    <property type="project" value="UniProtKB-KW"/>
</dbReference>
<keyword evidence="5 8" id="KW-0067">ATP-binding</keyword>
<dbReference type="EMBL" id="CP049863">
    <property type="protein sequence ID" value="QIK62272.1"/>
    <property type="molecule type" value="Genomic_DNA"/>
</dbReference>
<dbReference type="Pfam" id="PF00005">
    <property type="entry name" value="ABC_tran"/>
    <property type="match status" value="1"/>
</dbReference>
<dbReference type="SMART" id="SM00382">
    <property type="entry name" value="AAA"/>
    <property type="match status" value="1"/>
</dbReference>
<dbReference type="GO" id="GO:0046677">
    <property type="term" value="P:response to antibiotic"/>
    <property type="evidence" value="ECO:0007669"/>
    <property type="project" value="UniProtKB-KW"/>
</dbReference>
<evidence type="ECO:0000313" key="8">
    <source>
        <dbReference type="EMBL" id="QIK62272.1"/>
    </source>
</evidence>
<dbReference type="InterPro" id="IPR017871">
    <property type="entry name" value="ABC_transporter-like_CS"/>
</dbReference>
<reference evidence="8 9" key="1">
    <citation type="submission" date="2020-03" db="EMBL/GenBank/DDBJ databases">
        <title>Leucobacter sp. nov., isolated from beetles.</title>
        <authorList>
            <person name="Hyun D.-W."/>
            <person name="Bae J.-W."/>
        </authorList>
    </citation>
    <scope>NUCLEOTIDE SEQUENCE [LARGE SCALE GENOMIC DNA]</scope>
    <source>
        <strain evidence="8 9">HDW9C</strain>
    </source>
</reference>
<dbReference type="GO" id="GO:0016887">
    <property type="term" value="F:ATP hydrolysis activity"/>
    <property type="evidence" value="ECO:0007669"/>
    <property type="project" value="InterPro"/>
</dbReference>
<proteinExistence type="inferred from homology"/>
<dbReference type="KEGG" id="lvi:G7068_02930"/>
<evidence type="ECO:0000256" key="6">
    <source>
        <dbReference type="ARBA" id="ARBA00023251"/>
    </source>
</evidence>
<comment type="subcellular location">
    <subcellularLocation>
        <location evidence="1">Cell membrane</location>
        <topology evidence="1">Peripheral membrane protein</topology>
    </subcellularLocation>
</comment>
<evidence type="ECO:0000259" key="7">
    <source>
        <dbReference type="PROSITE" id="PS50893"/>
    </source>
</evidence>
<dbReference type="PANTHER" id="PTHR42711:SF5">
    <property type="entry name" value="ABC TRANSPORTER ATP-BINDING PROTEIN NATA"/>
    <property type="match status" value="1"/>
</dbReference>
<keyword evidence="3" id="KW-0813">Transport</keyword>
<dbReference type="RefSeq" id="WP_166288622.1">
    <property type="nucleotide sequence ID" value="NZ_CP049863.1"/>
</dbReference>
<evidence type="ECO:0000256" key="4">
    <source>
        <dbReference type="ARBA" id="ARBA00022741"/>
    </source>
</evidence>
<dbReference type="InterPro" id="IPR027417">
    <property type="entry name" value="P-loop_NTPase"/>
</dbReference>
<sequence length="313" mass="33050">MTAAIALDSVTKRFGSTEALRGVTLQIPSGSVFGIIGPNGAGKTTTLRILLDLMQPNSGSVEVLGMSPRAGGTMLRQQIGYLPGELILEGRVTGAALLAHYARLSGHVSSGRIAELADRLGVDLHRPVRSLSKGNKQKLGIIQAFMHDPRLLILDEPTSGLDPLVQQTFHALVREAQDRGATVLLSSHVLSEVEQVAAGVAILKQGEIITTSTVSELRETAKRRVSAEVREADAATLTAALQAIPDLSELRVTQHPGEATLSLTGLLGGNPDRFVKVLAAYPLNDISIEAPNLEDAVLSLYGQGLHDDNGDAS</sequence>
<dbReference type="InterPro" id="IPR003439">
    <property type="entry name" value="ABC_transporter-like_ATP-bd"/>
</dbReference>
<dbReference type="Proteomes" id="UP000502677">
    <property type="component" value="Chromosome"/>
</dbReference>
<name>A0A6G7XCP1_9MICO</name>
<dbReference type="AlphaFoldDB" id="A0A6G7XCP1"/>
<dbReference type="PROSITE" id="PS50893">
    <property type="entry name" value="ABC_TRANSPORTER_2"/>
    <property type="match status" value="1"/>
</dbReference>